<reference evidence="1" key="1">
    <citation type="journal article" date="2014" name="Front. Microbiol.">
        <title>High frequency of phylogenetically diverse reductive dehalogenase-homologous genes in deep subseafloor sedimentary metagenomes.</title>
        <authorList>
            <person name="Kawai M."/>
            <person name="Futagami T."/>
            <person name="Toyoda A."/>
            <person name="Takaki Y."/>
            <person name="Nishi S."/>
            <person name="Hori S."/>
            <person name="Arai W."/>
            <person name="Tsubouchi T."/>
            <person name="Morono Y."/>
            <person name="Uchiyama I."/>
            <person name="Ito T."/>
            <person name="Fujiyama A."/>
            <person name="Inagaki F."/>
            <person name="Takami H."/>
        </authorList>
    </citation>
    <scope>NUCLEOTIDE SEQUENCE</scope>
    <source>
        <strain evidence="1">Expedition CK06-06</strain>
    </source>
</reference>
<dbReference type="Gene3D" id="1.25.40.10">
    <property type="entry name" value="Tetratricopeptide repeat domain"/>
    <property type="match status" value="1"/>
</dbReference>
<dbReference type="InterPro" id="IPR011990">
    <property type="entry name" value="TPR-like_helical_dom_sf"/>
</dbReference>
<comment type="caution">
    <text evidence="1">The sequence shown here is derived from an EMBL/GenBank/DDBJ whole genome shotgun (WGS) entry which is preliminary data.</text>
</comment>
<evidence type="ECO:0000313" key="1">
    <source>
        <dbReference type="EMBL" id="GAG36324.1"/>
    </source>
</evidence>
<gene>
    <name evidence="1" type="ORF">S01H1_65344</name>
</gene>
<dbReference type="AlphaFoldDB" id="X0WZD9"/>
<dbReference type="EMBL" id="BARS01043131">
    <property type="protein sequence ID" value="GAG36324.1"/>
    <property type="molecule type" value="Genomic_DNA"/>
</dbReference>
<evidence type="ECO:0008006" key="2">
    <source>
        <dbReference type="Google" id="ProtNLM"/>
    </source>
</evidence>
<proteinExistence type="predicted"/>
<accession>X0WZD9</accession>
<name>X0WZD9_9ZZZZ</name>
<sequence length="112" mass="13104">MDPNSLKNGDLKYSLSVQISVAFFKKALDHFENKDYLKCLISLDSAIKYNFFNSTYYIFKALVLGVFIGRYNYAIEEVEKALILDPHSENVNKLKKELLRLQFNNDVCNYYI</sequence>
<dbReference type="SUPFAM" id="SSF48452">
    <property type="entry name" value="TPR-like"/>
    <property type="match status" value="1"/>
</dbReference>
<organism evidence="1">
    <name type="scientific">marine sediment metagenome</name>
    <dbReference type="NCBI Taxonomy" id="412755"/>
    <lineage>
        <taxon>unclassified sequences</taxon>
        <taxon>metagenomes</taxon>
        <taxon>ecological metagenomes</taxon>
    </lineage>
</organism>
<protein>
    <recommendedName>
        <fullName evidence="2">Tetratricopeptide repeat protein</fullName>
    </recommendedName>
</protein>